<evidence type="ECO:0000256" key="1">
    <source>
        <dbReference type="ARBA" id="ARBA00004141"/>
    </source>
</evidence>
<dbReference type="Pfam" id="PF12430">
    <property type="entry name" value="ABA_GPCR"/>
    <property type="match status" value="1"/>
</dbReference>
<evidence type="ECO:0000259" key="6">
    <source>
        <dbReference type="Pfam" id="PF12430"/>
    </source>
</evidence>
<dbReference type="PANTHER" id="PTHR15948">
    <property type="entry name" value="G-PROTEIN COUPLED RECEPTOR 89-RELATED"/>
    <property type="match status" value="1"/>
</dbReference>
<evidence type="ECO:0000256" key="3">
    <source>
        <dbReference type="ARBA" id="ARBA00022989"/>
    </source>
</evidence>
<evidence type="ECO:0000313" key="8">
    <source>
        <dbReference type="EMBL" id="KAF2097583.1"/>
    </source>
</evidence>
<keyword evidence="2 5" id="KW-0812">Transmembrane</keyword>
<proteinExistence type="predicted"/>
<evidence type="ECO:0000256" key="5">
    <source>
        <dbReference type="SAM" id="Phobius"/>
    </source>
</evidence>
<dbReference type="Proteomes" id="UP000799772">
    <property type="component" value="Unassembled WGS sequence"/>
</dbReference>
<dbReference type="AlphaFoldDB" id="A0A9P4IE08"/>
<comment type="caution">
    <text evidence="8">The sequence shown here is derived from an EMBL/GenBank/DDBJ whole genome shotgun (WGS) entry which is preliminary data.</text>
</comment>
<reference evidence="8" key="1">
    <citation type="journal article" date="2020" name="Stud. Mycol.">
        <title>101 Dothideomycetes genomes: a test case for predicting lifestyles and emergence of pathogens.</title>
        <authorList>
            <person name="Haridas S."/>
            <person name="Albert R."/>
            <person name="Binder M."/>
            <person name="Bloem J."/>
            <person name="Labutti K."/>
            <person name="Salamov A."/>
            <person name="Andreopoulos B."/>
            <person name="Baker S."/>
            <person name="Barry K."/>
            <person name="Bills G."/>
            <person name="Bluhm B."/>
            <person name="Cannon C."/>
            <person name="Castanera R."/>
            <person name="Culley D."/>
            <person name="Daum C."/>
            <person name="Ezra D."/>
            <person name="Gonzalez J."/>
            <person name="Henrissat B."/>
            <person name="Kuo A."/>
            <person name="Liang C."/>
            <person name="Lipzen A."/>
            <person name="Lutzoni F."/>
            <person name="Magnuson J."/>
            <person name="Mondo S."/>
            <person name="Nolan M."/>
            <person name="Ohm R."/>
            <person name="Pangilinan J."/>
            <person name="Park H.-J."/>
            <person name="Ramirez L."/>
            <person name="Alfaro M."/>
            <person name="Sun H."/>
            <person name="Tritt A."/>
            <person name="Yoshinaga Y."/>
            <person name="Zwiers L.-H."/>
            <person name="Turgeon B."/>
            <person name="Goodwin S."/>
            <person name="Spatafora J."/>
            <person name="Crous P."/>
            <person name="Grigoriev I."/>
        </authorList>
    </citation>
    <scope>NUCLEOTIDE SEQUENCE</scope>
    <source>
        <strain evidence="8">CBS 133067</strain>
    </source>
</reference>
<evidence type="ECO:0000256" key="4">
    <source>
        <dbReference type="ARBA" id="ARBA00023136"/>
    </source>
</evidence>
<sequence>MFDTSCSGDSCGPRQRFSAVLLSSLPFIVSFLLVATAVSQKLWPLLSGGGVANGDSKDVSPVSPRASRLGRTVPRPSARHLAGFTFSTNFALSAVLVELILCDISNALNPAARSLVLKVTLPSLLFLLILVAPALELHSMIAAAGWNFTGTRRTRLRTAWLIEIAGLACWLWLFWYLGKGLLGLYLEEESYMRTRSFSEGCLERIGIIGIALMALLSGFAAVSAVWHTLAMRSKPVTEADIARKSAGLSATDDMLLAKRSRLRAVQRKMSETPGPDGFMGRVMGSIRGNADATESRTLQLEIAGLETMRVSLSNSLLSLQTRRHAQLRGKTPVGRLCNVGNYIFAVYCAYRIGSALLDLTRRFILPSTGQHASSDPVTVLLSVVAKHWDPTIDRAAWSRSISFLLSGFMLLASFNSALQTFLLLARAFPTLLRSTLHANLALLVSQVSATYVISSALLLRSNLPDDVRGGISEALGSPLDVGFVGKWFEGWFISAVGLTCVGIWLSRRWKAPGELEDDIGDETVELGRVEMGKIS</sequence>
<gene>
    <name evidence="8" type="ORF">NA57DRAFT_67061</name>
</gene>
<dbReference type="InterPro" id="IPR025969">
    <property type="entry name" value="ABA_GPCR_dom"/>
</dbReference>
<dbReference type="Pfam" id="PF12537">
    <property type="entry name" value="GPHR_N"/>
    <property type="match status" value="1"/>
</dbReference>
<dbReference type="InterPro" id="IPR015672">
    <property type="entry name" value="GPHR/GTG"/>
</dbReference>
<accession>A0A9P4IE08</accession>
<evidence type="ECO:0000313" key="9">
    <source>
        <dbReference type="Proteomes" id="UP000799772"/>
    </source>
</evidence>
<organism evidence="8 9">
    <name type="scientific">Rhizodiscina lignyota</name>
    <dbReference type="NCBI Taxonomy" id="1504668"/>
    <lineage>
        <taxon>Eukaryota</taxon>
        <taxon>Fungi</taxon>
        <taxon>Dikarya</taxon>
        <taxon>Ascomycota</taxon>
        <taxon>Pezizomycotina</taxon>
        <taxon>Dothideomycetes</taxon>
        <taxon>Pleosporomycetidae</taxon>
        <taxon>Aulographales</taxon>
        <taxon>Rhizodiscinaceae</taxon>
        <taxon>Rhizodiscina</taxon>
    </lineage>
</organism>
<name>A0A9P4IE08_9PEZI</name>
<feature type="transmembrane region" description="Helical" evidence="5">
    <location>
        <begin position="121"/>
        <end position="146"/>
    </location>
</feature>
<evidence type="ECO:0008006" key="10">
    <source>
        <dbReference type="Google" id="ProtNLM"/>
    </source>
</evidence>
<feature type="transmembrane region" description="Helical" evidence="5">
    <location>
        <begin position="158"/>
        <end position="177"/>
    </location>
</feature>
<evidence type="ECO:0000256" key="2">
    <source>
        <dbReference type="ARBA" id="ARBA00022692"/>
    </source>
</evidence>
<keyword evidence="9" id="KW-1185">Reference proteome</keyword>
<dbReference type="EMBL" id="ML978128">
    <property type="protein sequence ID" value="KAF2097583.1"/>
    <property type="molecule type" value="Genomic_DNA"/>
</dbReference>
<dbReference type="PANTHER" id="PTHR15948:SF0">
    <property type="entry name" value="GOLGI PH REGULATOR A-RELATED"/>
    <property type="match status" value="1"/>
</dbReference>
<feature type="transmembrane region" description="Helical" evidence="5">
    <location>
        <begin position="205"/>
        <end position="226"/>
    </location>
</feature>
<comment type="subcellular location">
    <subcellularLocation>
        <location evidence="1">Membrane</location>
        <topology evidence="1">Multi-pass membrane protein</topology>
    </subcellularLocation>
</comment>
<feature type="domain" description="Abscisic acid G-protein coupled receptor-like" evidence="6">
    <location>
        <begin position="328"/>
        <end position="508"/>
    </location>
</feature>
<evidence type="ECO:0000259" key="7">
    <source>
        <dbReference type="Pfam" id="PF12537"/>
    </source>
</evidence>
<dbReference type="OrthoDB" id="264392at2759"/>
<feature type="transmembrane region" description="Helical" evidence="5">
    <location>
        <begin position="17"/>
        <end position="38"/>
    </location>
</feature>
<keyword evidence="3 5" id="KW-1133">Transmembrane helix</keyword>
<dbReference type="InterPro" id="IPR022535">
    <property type="entry name" value="Golgi_pH-regulator_cons_dom"/>
</dbReference>
<keyword evidence="4 5" id="KW-0472">Membrane</keyword>
<dbReference type="GO" id="GO:0016020">
    <property type="term" value="C:membrane"/>
    <property type="evidence" value="ECO:0007669"/>
    <property type="project" value="UniProtKB-SubCell"/>
</dbReference>
<feature type="domain" description="Golgi pH regulator conserved" evidence="7">
    <location>
        <begin position="196"/>
        <end position="262"/>
    </location>
</feature>
<protein>
    <recommendedName>
        <fullName evidence="10">Abscisic acid G-protein coupled receptor-like domain-containing protein</fullName>
    </recommendedName>
</protein>
<feature type="transmembrane region" description="Helical" evidence="5">
    <location>
        <begin position="403"/>
        <end position="428"/>
    </location>
</feature>